<proteinExistence type="predicted"/>
<name>A0A397SX43_9GLOM</name>
<dbReference type="EMBL" id="QKYT01000215">
    <property type="protein sequence ID" value="RIA89579.1"/>
    <property type="molecule type" value="Genomic_DNA"/>
</dbReference>
<evidence type="ECO:0000256" key="1">
    <source>
        <dbReference type="SAM" id="Coils"/>
    </source>
</evidence>
<dbReference type="OrthoDB" id="10506862at2759"/>
<reference evidence="2 3" key="1">
    <citation type="submission" date="2018-06" db="EMBL/GenBank/DDBJ databases">
        <title>Comparative genomics reveals the genomic features of Rhizophagus irregularis, R. cerebriforme, R. diaphanum and Gigaspora rosea, and their symbiotic lifestyle signature.</title>
        <authorList>
            <person name="Morin E."/>
            <person name="San Clemente H."/>
            <person name="Chen E.C.H."/>
            <person name="De La Providencia I."/>
            <person name="Hainaut M."/>
            <person name="Kuo A."/>
            <person name="Kohler A."/>
            <person name="Murat C."/>
            <person name="Tang N."/>
            <person name="Roy S."/>
            <person name="Loubradou J."/>
            <person name="Henrissat B."/>
            <person name="Grigoriev I.V."/>
            <person name="Corradi N."/>
            <person name="Roux C."/>
            <person name="Martin F.M."/>
        </authorList>
    </citation>
    <scope>NUCLEOTIDE SEQUENCE [LARGE SCALE GENOMIC DNA]</scope>
    <source>
        <strain evidence="2 3">DAOM 227022</strain>
    </source>
</reference>
<dbReference type="Proteomes" id="UP000265703">
    <property type="component" value="Unassembled WGS sequence"/>
</dbReference>
<dbReference type="AlphaFoldDB" id="A0A397SX43"/>
<feature type="coiled-coil region" evidence="1">
    <location>
        <begin position="43"/>
        <end position="136"/>
    </location>
</feature>
<accession>A0A397SX43</accession>
<keyword evidence="1" id="KW-0175">Coiled coil</keyword>
<gene>
    <name evidence="2" type="ORF">C1645_824703</name>
</gene>
<keyword evidence="3" id="KW-1185">Reference proteome</keyword>
<evidence type="ECO:0000313" key="3">
    <source>
        <dbReference type="Proteomes" id="UP000265703"/>
    </source>
</evidence>
<evidence type="ECO:0000313" key="2">
    <source>
        <dbReference type="EMBL" id="RIA89579.1"/>
    </source>
</evidence>
<sequence>MPRKQKYKPQDNNTLNTRYNNNPYFYKKNDSQNNNNLKYNTFIRDLCLEYRNLQKENLELKDQLTLKIKAVEKLKVENELQKDTIDLLNKENEKRNKDKCLKKNLIKENFTLKADNEKLKEQIKIYSNAIVLYQSKMAMKISGQVEPEFDTYFLNFT</sequence>
<comment type="caution">
    <text evidence="2">The sequence shown here is derived from an EMBL/GenBank/DDBJ whole genome shotgun (WGS) entry which is preliminary data.</text>
</comment>
<organism evidence="2 3">
    <name type="scientific">Glomus cerebriforme</name>
    <dbReference type="NCBI Taxonomy" id="658196"/>
    <lineage>
        <taxon>Eukaryota</taxon>
        <taxon>Fungi</taxon>
        <taxon>Fungi incertae sedis</taxon>
        <taxon>Mucoromycota</taxon>
        <taxon>Glomeromycotina</taxon>
        <taxon>Glomeromycetes</taxon>
        <taxon>Glomerales</taxon>
        <taxon>Glomeraceae</taxon>
        <taxon>Glomus</taxon>
    </lineage>
</organism>
<protein>
    <submittedName>
        <fullName evidence="2">Uncharacterized protein</fullName>
    </submittedName>
</protein>